<reference evidence="1 2" key="1">
    <citation type="journal article" date="2015" name="Genome Biol. Evol.">
        <title>Comparative Genomics of a Bacterivorous Green Alga Reveals Evolutionary Causalities and Consequences of Phago-Mixotrophic Mode of Nutrition.</title>
        <authorList>
            <person name="Burns J.A."/>
            <person name="Paasch A."/>
            <person name="Narechania A."/>
            <person name="Kim E."/>
        </authorList>
    </citation>
    <scope>NUCLEOTIDE SEQUENCE [LARGE SCALE GENOMIC DNA]</scope>
    <source>
        <strain evidence="1 2">PLY_AMNH</strain>
    </source>
</reference>
<dbReference type="EMBL" id="LGRX02019531">
    <property type="protein sequence ID" value="KAK3258439.1"/>
    <property type="molecule type" value="Genomic_DNA"/>
</dbReference>
<evidence type="ECO:0000313" key="2">
    <source>
        <dbReference type="Proteomes" id="UP001190700"/>
    </source>
</evidence>
<keyword evidence="2" id="KW-1185">Reference proteome</keyword>
<comment type="caution">
    <text evidence="1">The sequence shown here is derived from an EMBL/GenBank/DDBJ whole genome shotgun (WGS) entry which is preliminary data.</text>
</comment>
<organism evidence="1 2">
    <name type="scientific">Cymbomonas tetramitiformis</name>
    <dbReference type="NCBI Taxonomy" id="36881"/>
    <lineage>
        <taxon>Eukaryota</taxon>
        <taxon>Viridiplantae</taxon>
        <taxon>Chlorophyta</taxon>
        <taxon>Pyramimonadophyceae</taxon>
        <taxon>Pyramimonadales</taxon>
        <taxon>Pyramimonadaceae</taxon>
        <taxon>Cymbomonas</taxon>
    </lineage>
</organism>
<proteinExistence type="predicted"/>
<dbReference type="Proteomes" id="UP001190700">
    <property type="component" value="Unassembled WGS sequence"/>
</dbReference>
<sequence>MSQHERRRICPRVPAGWQAGSAREILIEVSAAGAAFDSTQDFLDIRFEANVDPQKKNADFNTAYTLASWRNTFDPELVKRGYITALCFMRRCELKTEILTIAVVLSMKAQLSDIASQVKKLQGMIDGKGHTVRREQRKLGVVPRPFAWRQRRAAEARSGPKAGRRFFCLRTAQKHAPAKLRQKM</sequence>
<name>A0AAE0KS48_9CHLO</name>
<gene>
    <name evidence="1" type="ORF">CYMTET_32525</name>
</gene>
<dbReference type="AlphaFoldDB" id="A0AAE0KS48"/>
<accession>A0AAE0KS48</accession>
<protein>
    <submittedName>
        <fullName evidence="1">Uncharacterized protein</fullName>
    </submittedName>
</protein>
<evidence type="ECO:0000313" key="1">
    <source>
        <dbReference type="EMBL" id="KAK3258439.1"/>
    </source>
</evidence>